<sequence length="125" mass="14023">GIQHSLEFCRGFLIPGFGFQFLTVELGFLIPIVSGIPDSLSCIPDSKAKDSWFYKQNFPGFEIPRAKISQIPESGVRYMRVCKSVIDLSKGTVKKISPRLHGTDAKKRGGKPFNQYFIDQFVGFC</sequence>
<accession>A0ABN8QV97</accession>
<gene>
    <name evidence="1" type="ORF">PEVE_00006607</name>
</gene>
<dbReference type="Proteomes" id="UP001159427">
    <property type="component" value="Unassembled WGS sequence"/>
</dbReference>
<comment type="caution">
    <text evidence="1">The sequence shown here is derived from an EMBL/GenBank/DDBJ whole genome shotgun (WGS) entry which is preliminary data.</text>
</comment>
<evidence type="ECO:0000313" key="2">
    <source>
        <dbReference type="Proteomes" id="UP001159427"/>
    </source>
</evidence>
<evidence type="ECO:0000313" key="1">
    <source>
        <dbReference type="EMBL" id="CAH3168734.1"/>
    </source>
</evidence>
<organism evidence="1 2">
    <name type="scientific">Porites evermanni</name>
    <dbReference type="NCBI Taxonomy" id="104178"/>
    <lineage>
        <taxon>Eukaryota</taxon>
        <taxon>Metazoa</taxon>
        <taxon>Cnidaria</taxon>
        <taxon>Anthozoa</taxon>
        <taxon>Hexacorallia</taxon>
        <taxon>Scleractinia</taxon>
        <taxon>Fungiina</taxon>
        <taxon>Poritidae</taxon>
        <taxon>Porites</taxon>
    </lineage>
</organism>
<protein>
    <submittedName>
        <fullName evidence="1">Uncharacterized protein</fullName>
    </submittedName>
</protein>
<proteinExistence type="predicted"/>
<reference evidence="1 2" key="1">
    <citation type="submission" date="2022-05" db="EMBL/GenBank/DDBJ databases">
        <authorList>
            <consortium name="Genoscope - CEA"/>
            <person name="William W."/>
        </authorList>
    </citation>
    <scope>NUCLEOTIDE SEQUENCE [LARGE SCALE GENOMIC DNA]</scope>
</reference>
<feature type="non-terminal residue" evidence="1">
    <location>
        <position position="125"/>
    </location>
</feature>
<dbReference type="EMBL" id="CALNXI010001429">
    <property type="protein sequence ID" value="CAH3168734.1"/>
    <property type="molecule type" value="Genomic_DNA"/>
</dbReference>
<name>A0ABN8QV97_9CNID</name>
<keyword evidence="2" id="KW-1185">Reference proteome</keyword>
<feature type="non-terminal residue" evidence="1">
    <location>
        <position position="1"/>
    </location>
</feature>